<feature type="compositionally biased region" description="Acidic residues" evidence="1">
    <location>
        <begin position="423"/>
        <end position="434"/>
    </location>
</feature>
<feature type="compositionally biased region" description="Low complexity" evidence="1">
    <location>
        <begin position="279"/>
        <end position="295"/>
    </location>
</feature>
<feature type="compositionally biased region" description="Polar residues" evidence="1">
    <location>
        <begin position="328"/>
        <end position="347"/>
    </location>
</feature>
<evidence type="ECO:0000256" key="1">
    <source>
        <dbReference type="SAM" id="MobiDB-lite"/>
    </source>
</evidence>
<feature type="region of interest" description="Disordered" evidence="1">
    <location>
        <begin position="414"/>
        <end position="434"/>
    </location>
</feature>
<protein>
    <submittedName>
        <fullName evidence="2">Uncharacterized protein</fullName>
    </submittedName>
</protein>
<dbReference type="AlphaFoldDB" id="A0AAV9WMQ1"/>
<feature type="region of interest" description="Disordered" evidence="1">
    <location>
        <begin position="76"/>
        <end position="95"/>
    </location>
</feature>
<dbReference type="Proteomes" id="UP001370758">
    <property type="component" value="Unassembled WGS sequence"/>
</dbReference>
<sequence length="434" mass="47236">MFSHTPILCYQTVRFAEPAPSSLLVVRAECIIKQNPSKVNMLPAAQTPDAHQQEAGFRHTGRVTTMPNIPFNRGMIGNNTQTNNRNAPGGPGPSTRAQIRAFSTQPPGLFSDMPPASEMRPVITAPRMPAIGQGDARGGFQAQNNTLHSIPETEVRTSAPQFGMVYPPVVPEYPRIAPHPYMFNGMPYPPGTEHFLPQNRHLQQAYGNSMTGSPGKLHVPKQRGRDENFEQMNETFRNPRIYGFERGSSSRQQRHYSRQFLAGDENEPNSGVRRQSAPRSSTRGSSTIGSRRTSSVRYSIGPSGQLVRTPVNEPVGLAEASQDAEQRAQPQEDTFTNWTYPSGPDNNFSVTGGLINQPVQVEQQGGAVGNGSDHSDDTGIGQQETTRENVFRATSAAGSGTDEANVSLDNVSTAAFSTSADTVENDENDENIAR</sequence>
<feature type="region of interest" description="Disordered" evidence="1">
    <location>
        <begin position="206"/>
        <end position="347"/>
    </location>
</feature>
<organism evidence="2 3">
    <name type="scientific">Arthrobotrys musiformis</name>
    <dbReference type="NCBI Taxonomy" id="47236"/>
    <lineage>
        <taxon>Eukaryota</taxon>
        <taxon>Fungi</taxon>
        <taxon>Dikarya</taxon>
        <taxon>Ascomycota</taxon>
        <taxon>Pezizomycotina</taxon>
        <taxon>Orbiliomycetes</taxon>
        <taxon>Orbiliales</taxon>
        <taxon>Orbiliaceae</taxon>
        <taxon>Arthrobotrys</taxon>
    </lineage>
</organism>
<accession>A0AAV9WMQ1</accession>
<comment type="caution">
    <text evidence="2">The sequence shown here is derived from an EMBL/GenBank/DDBJ whole genome shotgun (WGS) entry which is preliminary data.</text>
</comment>
<feature type="compositionally biased region" description="Polar residues" evidence="1">
    <location>
        <begin position="77"/>
        <end position="86"/>
    </location>
</feature>
<reference evidence="2 3" key="1">
    <citation type="submission" date="2023-08" db="EMBL/GenBank/DDBJ databases">
        <authorList>
            <person name="Palmer J.M."/>
        </authorList>
    </citation>
    <scope>NUCLEOTIDE SEQUENCE [LARGE SCALE GENOMIC DNA]</scope>
    <source>
        <strain evidence="2 3">TWF481</strain>
    </source>
</reference>
<evidence type="ECO:0000313" key="3">
    <source>
        <dbReference type="Proteomes" id="UP001370758"/>
    </source>
</evidence>
<evidence type="ECO:0000313" key="2">
    <source>
        <dbReference type="EMBL" id="KAK6511249.1"/>
    </source>
</evidence>
<gene>
    <name evidence="2" type="ORF">TWF481_000170</name>
</gene>
<proteinExistence type="predicted"/>
<feature type="region of interest" description="Disordered" evidence="1">
    <location>
        <begin position="362"/>
        <end position="387"/>
    </location>
</feature>
<keyword evidence="3" id="KW-1185">Reference proteome</keyword>
<name>A0AAV9WMQ1_9PEZI</name>
<dbReference type="EMBL" id="JAVHJL010000001">
    <property type="protein sequence ID" value="KAK6511249.1"/>
    <property type="molecule type" value="Genomic_DNA"/>
</dbReference>